<dbReference type="AlphaFoldDB" id="A0A3A3G1P4"/>
<dbReference type="PANTHER" id="PTHR43639">
    <property type="entry name" value="OXIDOREDUCTASE, SHORT-CHAIN DEHYDROGENASE/REDUCTASE FAMILY (AFU_ORTHOLOGUE AFUA_5G02870)"/>
    <property type="match status" value="1"/>
</dbReference>
<comment type="similarity">
    <text evidence="1">Belongs to the short-chain dehydrogenases/reductases (SDR) family.</text>
</comment>
<sequence length="255" mass="26276">MTENRQKVALVTGGAKRIGRAIALALAGQGWHVAVHYGQSGKEAAEVVGAIEATGQRAAALQCDLADEAAVRELLPRAAAALGPVTCVVNNASLFDYDDAASFAYARLDAHMHANLAAPIMLARALHDATPAGAQAVVVNLLDQKLYNLNPDFLSYTLSKAGLHTATTVLAQALAPKVRVVGVAPGISLVSGEQTEAGFAKAHQATPLGKSSTPEDIAAAVCFVAEAAAITGTTLLVDGGQHLIPLQRDVMFIAK</sequence>
<evidence type="ECO:0000256" key="2">
    <source>
        <dbReference type="ARBA" id="ARBA00023002"/>
    </source>
</evidence>
<dbReference type="InterPro" id="IPR002347">
    <property type="entry name" value="SDR_fam"/>
</dbReference>
<evidence type="ECO:0000256" key="1">
    <source>
        <dbReference type="ARBA" id="ARBA00006484"/>
    </source>
</evidence>
<dbReference type="RefSeq" id="WP_119785909.1">
    <property type="nucleotide sequence ID" value="NZ_QYUQ01000002.1"/>
</dbReference>
<name>A0A3A3G1P4_9BURK</name>
<keyword evidence="4" id="KW-1185">Reference proteome</keyword>
<keyword evidence="2" id="KW-0560">Oxidoreductase</keyword>
<dbReference type="InterPro" id="IPR036291">
    <property type="entry name" value="NAD(P)-bd_dom_sf"/>
</dbReference>
<dbReference type="Proteomes" id="UP000266327">
    <property type="component" value="Unassembled WGS sequence"/>
</dbReference>
<dbReference type="Pfam" id="PF00106">
    <property type="entry name" value="adh_short"/>
    <property type="match status" value="1"/>
</dbReference>
<dbReference type="Gene3D" id="3.40.50.720">
    <property type="entry name" value="NAD(P)-binding Rossmann-like Domain"/>
    <property type="match status" value="1"/>
</dbReference>
<gene>
    <name evidence="3" type="ORF">D3878_13155</name>
</gene>
<comment type="caution">
    <text evidence="3">The sequence shown here is derived from an EMBL/GenBank/DDBJ whole genome shotgun (WGS) entry which is preliminary data.</text>
</comment>
<dbReference type="PANTHER" id="PTHR43639:SF1">
    <property type="entry name" value="SHORT-CHAIN DEHYDROGENASE_REDUCTASE FAMILY PROTEIN"/>
    <property type="match status" value="1"/>
</dbReference>
<proteinExistence type="inferred from homology"/>
<accession>A0A3A3G1P4</accession>
<protein>
    <submittedName>
        <fullName evidence="3">SDR family oxidoreductase</fullName>
    </submittedName>
</protein>
<dbReference type="EMBL" id="QYUQ01000002">
    <property type="protein sequence ID" value="RJG02408.1"/>
    <property type="molecule type" value="Genomic_DNA"/>
</dbReference>
<dbReference type="NCBIfam" id="NF006597">
    <property type="entry name" value="PRK09134.1"/>
    <property type="match status" value="1"/>
</dbReference>
<reference evidence="4" key="1">
    <citation type="submission" date="2018-09" db="EMBL/GenBank/DDBJ databases">
        <authorList>
            <person name="Zhu H."/>
        </authorList>
    </citation>
    <scope>NUCLEOTIDE SEQUENCE [LARGE SCALE GENOMIC DNA]</scope>
    <source>
        <strain evidence="4">K1S02-23</strain>
    </source>
</reference>
<dbReference type="PRINTS" id="PR00081">
    <property type="entry name" value="GDHRDH"/>
</dbReference>
<evidence type="ECO:0000313" key="4">
    <source>
        <dbReference type="Proteomes" id="UP000266327"/>
    </source>
</evidence>
<organism evidence="3 4">
    <name type="scientific">Noviherbaspirillum sedimenti</name>
    <dbReference type="NCBI Taxonomy" id="2320865"/>
    <lineage>
        <taxon>Bacteria</taxon>
        <taxon>Pseudomonadati</taxon>
        <taxon>Pseudomonadota</taxon>
        <taxon>Betaproteobacteria</taxon>
        <taxon>Burkholderiales</taxon>
        <taxon>Oxalobacteraceae</taxon>
        <taxon>Noviherbaspirillum</taxon>
    </lineage>
</organism>
<dbReference type="GO" id="GO:0016491">
    <property type="term" value="F:oxidoreductase activity"/>
    <property type="evidence" value="ECO:0007669"/>
    <property type="project" value="UniProtKB-KW"/>
</dbReference>
<dbReference type="OrthoDB" id="5292672at2"/>
<evidence type="ECO:0000313" key="3">
    <source>
        <dbReference type="EMBL" id="RJG02408.1"/>
    </source>
</evidence>
<dbReference type="SUPFAM" id="SSF51735">
    <property type="entry name" value="NAD(P)-binding Rossmann-fold domains"/>
    <property type="match status" value="1"/>
</dbReference>